<proteinExistence type="predicted"/>
<dbReference type="PROSITE" id="PS50089">
    <property type="entry name" value="ZF_RING_2"/>
    <property type="match status" value="1"/>
</dbReference>
<dbReference type="GO" id="GO:0006511">
    <property type="term" value="P:ubiquitin-dependent protein catabolic process"/>
    <property type="evidence" value="ECO:0007669"/>
    <property type="project" value="TreeGrafter"/>
</dbReference>
<dbReference type="GO" id="GO:0061630">
    <property type="term" value="F:ubiquitin protein ligase activity"/>
    <property type="evidence" value="ECO:0007669"/>
    <property type="project" value="TreeGrafter"/>
</dbReference>
<evidence type="ECO:0000256" key="2">
    <source>
        <dbReference type="ARBA" id="ARBA00022771"/>
    </source>
</evidence>
<dbReference type="AlphaFoldDB" id="A0A699YLM7"/>
<dbReference type="InterPro" id="IPR001841">
    <property type="entry name" value="Znf_RING"/>
</dbReference>
<keyword evidence="2 4" id="KW-0863">Zinc-finger</keyword>
<keyword evidence="1" id="KW-0479">Metal-binding</keyword>
<dbReference type="SMART" id="SM00184">
    <property type="entry name" value="RING"/>
    <property type="match status" value="1"/>
</dbReference>
<dbReference type="PANTHER" id="PTHR21319:SF0">
    <property type="entry name" value="AND RING FINGER DOMAIN PROTEIN, PUTATIVE (AFU_ORTHOLOGUE AFUA_1G08900)-RELATED"/>
    <property type="match status" value="1"/>
</dbReference>
<evidence type="ECO:0000313" key="7">
    <source>
        <dbReference type="Proteomes" id="UP000485058"/>
    </source>
</evidence>
<dbReference type="InterPro" id="IPR013083">
    <property type="entry name" value="Znf_RING/FYVE/PHD"/>
</dbReference>
<evidence type="ECO:0000256" key="1">
    <source>
        <dbReference type="ARBA" id="ARBA00022723"/>
    </source>
</evidence>
<dbReference type="GO" id="GO:0005634">
    <property type="term" value="C:nucleus"/>
    <property type="evidence" value="ECO:0007669"/>
    <property type="project" value="TreeGrafter"/>
</dbReference>
<keyword evidence="3" id="KW-0862">Zinc</keyword>
<dbReference type="GO" id="GO:0016567">
    <property type="term" value="P:protein ubiquitination"/>
    <property type="evidence" value="ECO:0007669"/>
    <property type="project" value="TreeGrafter"/>
</dbReference>
<evidence type="ECO:0000259" key="5">
    <source>
        <dbReference type="PROSITE" id="PS50089"/>
    </source>
</evidence>
<name>A0A699YLM7_HAELA</name>
<sequence length="69" mass="7909">MSLSMFKKHVCRERAMESNCPVCSEYLFDSADPIKELPCGHLLHSSCFAEYTRYNYTCPLCSKELLGHS</sequence>
<dbReference type="CDD" id="cd16464">
    <property type="entry name" value="RING-H2_Pirh2-like"/>
    <property type="match status" value="1"/>
</dbReference>
<evidence type="ECO:0000256" key="4">
    <source>
        <dbReference type="PROSITE-ProRule" id="PRU00175"/>
    </source>
</evidence>
<reference evidence="6 7" key="1">
    <citation type="submission" date="2020-02" db="EMBL/GenBank/DDBJ databases">
        <title>Draft genome sequence of Haematococcus lacustris strain NIES-144.</title>
        <authorList>
            <person name="Morimoto D."/>
            <person name="Nakagawa S."/>
            <person name="Yoshida T."/>
            <person name="Sawayama S."/>
        </authorList>
    </citation>
    <scope>NUCLEOTIDE SEQUENCE [LARGE SCALE GENOMIC DNA]</scope>
    <source>
        <strain evidence="6 7">NIES-144</strain>
    </source>
</reference>
<dbReference type="Pfam" id="PF13639">
    <property type="entry name" value="zf-RING_2"/>
    <property type="match status" value="1"/>
</dbReference>
<evidence type="ECO:0000313" key="6">
    <source>
        <dbReference type="EMBL" id="GFH08788.1"/>
    </source>
</evidence>
<dbReference type="FunFam" id="3.30.40.10:FF:000208">
    <property type="entry name" value="Zinc finger protein-related isoform 1"/>
    <property type="match status" value="1"/>
</dbReference>
<dbReference type="Gene3D" id="3.30.40.10">
    <property type="entry name" value="Zinc/RING finger domain, C3HC4 (zinc finger)"/>
    <property type="match status" value="1"/>
</dbReference>
<organism evidence="6 7">
    <name type="scientific">Haematococcus lacustris</name>
    <name type="common">Green alga</name>
    <name type="synonym">Haematococcus pluvialis</name>
    <dbReference type="NCBI Taxonomy" id="44745"/>
    <lineage>
        <taxon>Eukaryota</taxon>
        <taxon>Viridiplantae</taxon>
        <taxon>Chlorophyta</taxon>
        <taxon>core chlorophytes</taxon>
        <taxon>Chlorophyceae</taxon>
        <taxon>CS clade</taxon>
        <taxon>Chlamydomonadales</taxon>
        <taxon>Haematococcaceae</taxon>
        <taxon>Haematococcus</taxon>
    </lineage>
</organism>
<feature type="domain" description="RING-type" evidence="5">
    <location>
        <begin position="20"/>
        <end position="62"/>
    </location>
</feature>
<dbReference type="Proteomes" id="UP000485058">
    <property type="component" value="Unassembled WGS sequence"/>
</dbReference>
<accession>A0A699YLM7</accession>
<protein>
    <recommendedName>
        <fullName evidence="5">RING-type domain-containing protein</fullName>
    </recommendedName>
</protein>
<evidence type="ECO:0000256" key="3">
    <source>
        <dbReference type="ARBA" id="ARBA00022833"/>
    </source>
</evidence>
<comment type="caution">
    <text evidence="6">The sequence shown here is derived from an EMBL/GenBank/DDBJ whole genome shotgun (WGS) entry which is preliminary data.</text>
</comment>
<dbReference type="SUPFAM" id="SSF57850">
    <property type="entry name" value="RING/U-box"/>
    <property type="match status" value="1"/>
</dbReference>
<keyword evidence="7" id="KW-1185">Reference proteome</keyword>
<dbReference type="GO" id="GO:0008270">
    <property type="term" value="F:zinc ion binding"/>
    <property type="evidence" value="ECO:0007669"/>
    <property type="project" value="UniProtKB-KW"/>
</dbReference>
<dbReference type="PANTHER" id="PTHR21319">
    <property type="entry name" value="RING FINGER AND CHY ZINC FINGER DOMAIN-CONTAINING PROTEIN 1"/>
    <property type="match status" value="1"/>
</dbReference>
<gene>
    <name evidence="6" type="ORF">HaLaN_03812</name>
</gene>
<dbReference type="EMBL" id="BLLF01000184">
    <property type="protein sequence ID" value="GFH08788.1"/>
    <property type="molecule type" value="Genomic_DNA"/>
</dbReference>
<dbReference type="GO" id="GO:0006879">
    <property type="term" value="P:intracellular iron ion homeostasis"/>
    <property type="evidence" value="ECO:0007669"/>
    <property type="project" value="UniProtKB-ARBA"/>
</dbReference>